<dbReference type="InterPro" id="IPR028012">
    <property type="entry name" value="Rua1_C"/>
</dbReference>
<gene>
    <name evidence="2" type="ORF">CAAN4_D09934</name>
</gene>
<protein>
    <recommendedName>
        <fullName evidence="1">Transcription regulator Rua1 C-terminal domain-containing protein</fullName>
    </recommendedName>
</protein>
<dbReference type="EMBL" id="OZ004256">
    <property type="protein sequence ID" value="CAK7904549.1"/>
    <property type="molecule type" value="Genomic_DNA"/>
</dbReference>
<feature type="domain" description="Transcription regulator Rua1 C-terminal" evidence="1">
    <location>
        <begin position="500"/>
        <end position="627"/>
    </location>
</feature>
<proteinExistence type="predicted"/>
<name>A0ABP0EBN5_9ASCO</name>
<evidence type="ECO:0000313" key="3">
    <source>
        <dbReference type="Proteomes" id="UP001497600"/>
    </source>
</evidence>
<dbReference type="Pfam" id="PF14616">
    <property type="entry name" value="Rua1_C"/>
    <property type="match status" value="1"/>
</dbReference>
<reference evidence="2 3" key="1">
    <citation type="submission" date="2024-01" db="EMBL/GenBank/DDBJ databases">
        <authorList>
            <consortium name="Genoscope - CEA"/>
            <person name="William W."/>
        </authorList>
    </citation>
    <scope>NUCLEOTIDE SEQUENCE [LARGE SCALE GENOMIC DNA]</scope>
    <source>
        <strain evidence="2 3">29B2s-10</strain>
    </source>
</reference>
<keyword evidence="3" id="KW-1185">Reference proteome</keyword>
<accession>A0ABP0EBN5</accession>
<evidence type="ECO:0000259" key="1">
    <source>
        <dbReference type="Pfam" id="PF14616"/>
    </source>
</evidence>
<evidence type="ECO:0000313" key="2">
    <source>
        <dbReference type="EMBL" id="CAK7904549.1"/>
    </source>
</evidence>
<sequence>MYCDKLTYDLSVEEYLNLDIDSLEKDPLHLLDTNLLGSIDTQFDQSLVQIEPIATNIAKEFSIEPSIDSQTEQLDYSLFMDSTLTNVTSRRSSYGQYGKVNPLQSNGMQALQEFELRTIPTQLEFIHKTSSQETICEPETMAIQQGVSGDRAKYADGILPSNPHSLETSDTDVEDKFDLKIQPNYLVGDLTSADNLKFPLGSNYFREKVQVGTQTDPIKKEFESIKLDVPSCPAFDHNYVTVVNDGSLTHVPLNIDFFEQFIQFPTSYNVNETGYGYNQPQYTLPNPLLNNNSSMNCYEPLGVDNYMQNIQAHANSDIINLNNCTNADIEMYNKVKLEPVDDNSYEIAQSHISKNLNIIDSVPRHLIQNNVAPKVYGKVAKGGEVSDGVYTGAKSSGKRIGKLRPGPGSQFQAQRRNYDFGIVQDAQFIKVEEESLINRARLETSVPIEKLIANVLIRLKPEDEERVTRIPRTRYIRGDISYLEGLIPNMRFEYNPCFGIDRPYEPEFICYLVDPENGLALNSTRCGLCAYCEECHFRNFKTSTFLQHYQLHHGIHTDNYLTPNPSHYGDYLTKKDKNLDGRKTHAHEQEHTGVVCPICYEVVETECSKATIDKPLTAYLRHFRDNHRKSRYRGDRTKYYTGYAR</sequence>
<dbReference type="Proteomes" id="UP001497600">
    <property type="component" value="Chromosome D"/>
</dbReference>
<organism evidence="2 3">
    <name type="scientific">[Candida] anglica</name>
    <dbReference type="NCBI Taxonomy" id="148631"/>
    <lineage>
        <taxon>Eukaryota</taxon>
        <taxon>Fungi</taxon>
        <taxon>Dikarya</taxon>
        <taxon>Ascomycota</taxon>
        <taxon>Saccharomycotina</taxon>
        <taxon>Pichiomycetes</taxon>
        <taxon>Debaryomycetaceae</taxon>
        <taxon>Kurtzmaniella</taxon>
    </lineage>
</organism>